<evidence type="ECO:0000259" key="7">
    <source>
        <dbReference type="PROSITE" id="PS51379"/>
    </source>
</evidence>
<dbReference type="PANTHER" id="PTHR32479:SF20">
    <property type="entry name" value="GLYCOLATE OXIDASE IRON-SULFUR SUBUNIT"/>
    <property type="match status" value="1"/>
</dbReference>
<name>S0FZZ2_9BACT</name>
<dbReference type="Pfam" id="PF13183">
    <property type="entry name" value="Fer4_8"/>
    <property type="match status" value="1"/>
</dbReference>
<dbReference type="PANTHER" id="PTHR32479">
    <property type="entry name" value="GLYCOLATE OXIDASE IRON-SULFUR SUBUNIT"/>
    <property type="match status" value="1"/>
</dbReference>
<dbReference type="InterPro" id="IPR017900">
    <property type="entry name" value="4Fe4S_Fe_S_CS"/>
</dbReference>
<evidence type="ECO:0000256" key="6">
    <source>
        <dbReference type="PIRNR" id="PIRNR000139"/>
    </source>
</evidence>
<evidence type="ECO:0000256" key="1">
    <source>
        <dbReference type="ARBA" id="ARBA00022485"/>
    </source>
</evidence>
<protein>
    <recommendedName>
        <fullName evidence="6">Glycolate oxidase iron-sulfur subunit</fullName>
        <ecNumber evidence="6">1.1.99.14</ecNumber>
    </recommendedName>
</protein>
<dbReference type="GO" id="GO:0047809">
    <property type="term" value="F:D-lactate dehydrogenase activity"/>
    <property type="evidence" value="ECO:0007669"/>
    <property type="project" value="RHEA"/>
</dbReference>
<feature type="domain" description="4Fe-4S ferredoxin-type" evidence="7">
    <location>
        <begin position="49"/>
        <end position="80"/>
    </location>
</feature>
<evidence type="ECO:0000313" key="8">
    <source>
        <dbReference type="EMBL" id="EMS78754.1"/>
    </source>
</evidence>
<dbReference type="PROSITE" id="PS00198">
    <property type="entry name" value="4FE4S_FER_1"/>
    <property type="match status" value="1"/>
</dbReference>
<dbReference type="GO" id="GO:0019154">
    <property type="term" value="F:glycolate dehydrogenase activity"/>
    <property type="evidence" value="ECO:0007669"/>
    <property type="project" value="UniProtKB-EC"/>
</dbReference>
<dbReference type="PIRSF" id="PIRSF000139">
    <property type="entry name" value="Glc_ox_4Fe-4S"/>
    <property type="match status" value="1"/>
</dbReference>
<dbReference type="InterPro" id="IPR012257">
    <property type="entry name" value="Glc_ox_4Fe-4S"/>
</dbReference>
<comment type="function">
    <text evidence="6">Component of a complex that catalyzes the oxidation of glycolate to glyoxylate.</text>
</comment>
<organism evidence="8 9">
    <name type="scientific">Desulfotignum phosphitoxidans DSM 13687</name>
    <dbReference type="NCBI Taxonomy" id="1286635"/>
    <lineage>
        <taxon>Bacteria</taxon>
        <taxon>Pseudomonadati</taxon>
        <taxon>Thermodesulfobacteriota</taxon>
        <taxon>Desulfobacteria</taxon>
        <taxon>Desulfobacterales</taxon>
        <taxon>Desulfobacteraceae</taxon>
        <taxon>Desulfotignum</taxon>
    </lineage>
</organism>
<keyword evidence="3" id="KW-0677">Repeat</keyword>
<keyword evidence="1 6" id="KW-0004">4Fe-4S</keyword>
<keyword evidence="9" id="KW-1185">Reference proteome</keyword>
<dbReference type="Pfam" id="PF02754">
    <property type="entry name" value="CCG"/>
    <property type="match status" value="2"/>
</dbReference>
<evidence type="ECO:0000256" key="2">
    <source>
        <dbReference type="ARBA" id="ARBA00022723"/>
    </source>
</evidence>
<evidence type="ECO:0000256" key="4">
    <source>
        <dbReference type="ARBA" id="ARBA00023004"/>
    </source>
</evidence>
<dbReference type="EMBL" id="APJX01000007">
    <property type="protein sequence ID" value="EMS78754.1"/>
    <property type="molecule type" value="Genomic_DNA"/>
</dbReference>
<comment type="caution">
    <text evidence="8">The sequence shown here is derived from an EMBL/GenBank/DDBJ whole genome shotgun (WGS) entry which is preliminary data.</text>
</comment>
<dbReference type="PROSITE" id="PS51379">
    <property type="entry name" value="4FE4S_FER_2"/>
    <property type="match status" value="2"/>
</dbReference>
<sequence>MTRKPIQNCGKCGLCLSVCPVYQVIKQEQASPRARLQLIKAFEKKDLSASPLLKDLVSQCLMCGACKVVCPSGINHYARFMDMREQLARSLPEPSAIRSLVYLLAKEYRLRMGAGLARIGRGLTPAALEKAYKIGTIPVHRFPEMNRRPLRSTLSRVSFARGNPRGRVIYFTGCATNYMFADTGQATVHILTQLGYEVVIPESQTCCGIPMMFHGARDRARENMAVNLAAIQKAMGEHGGHTRKNALDAAAENWDAVIVDCTTCGAALKDEYPALMNIPAGRGHAAALTRKIIPGMPDLIAQKTRDILSFLHDHINDLAAAMTSDISKHKVIYHAPCHSKNSFNSLAKVQALLKALPCFDYIPVPDEAACCGGGGTFFYEYPDISKKMMAKKLAGARTSGADFWLTDCPVCRINLHGNLSEKDNLTVVHPVTLISQGLGK</sequence>
<accession>S0FZZ2</accession>
<dbReference type="GO" id="GO:0046872">
    <property type="term" value="F:metal ion binding"/>
    <property type="evidence" value="ECO:0007669"/>
    <property type="project" value="UniProtKB-UniRule"/>
</dbReference>
<proteinExistence type="predicted"/>
<evidence type="ECO:0000313" key="9">
    <source>
        <dbReference type="Proteomes" id="UP000014216"/>
    </source>
</evidence>
<dbReference type="InterPro" id="IPR017896">
    <property type="entry name" value="4Fe4S_Fe-S-bd"/>
</dbReference>
<reference evidence="8 9" key="1">
    <citation type="journal article" date="2013" name="Genome Announc.">
        <title>Draft Genome Sequence of Desulfotignum phosphitoxidans DSM 13687 Strain FiPS-3.</title>
        <authorList>
            <person name="Poehlein A."/>
            <person name="Daniel R."/>
            <person name="Simeonova D.D."/>
        </authorList>
    </citation>
    <scope>NUCLEOTIDE SEQUENCE [LARGE SCALE GENOMIC DNA]</scope>
    <source>
        <strain evidence="8 9">DSM 13687</strain>
    </source>
</reference>
<dbReference type="GO" id="GO:0051539">
    <property type="term" value="F:4 iron, 4 sulfur cluster binding"/>
    <property type="evidence" value="ECO:0007669"/>
    <property type="project" value="UniProtKB-UniRule"/>
</dbReference>
<keyword evidence="2 6" id="KW-0479">Metal-binding</keyword>
<keyword evidence="8" id="KW-0560">Oxidoreductase</keyword>
<keyword evidence="6" id="KW-0249">Electron transport</keyword>
<dbReference type="EC" id="1.1.99.14" evidence="6"/>
<evidence type="ECO:0000256" key="3">
    <source>
        <dbReference type="ARBA" id="ARBA00022737"/>
    </source>
</evidence>
<keyword evidence="6" id="KW-0813">Transport</keyword>
<comment type="catalytic activity">
    <reaction evidence="6">
        <text>(R)-lactate + A = pyruvate + AH2</text>
        <dbReference type="Rhea" id="RHEA:15089"/>
        <dbReference type="ChEBI" id="CHEBI:13193"/>
        <dbReference type="ChEBI" id="CHEBI:15361"/>
        <dbReference type="ChEBI" id="CHEBI:16004"/>
        <dbReference type="ChEBI" id="CHEBI:17499"/>
    </reaction>
</comment>
<dbReference type="Proteomes" id="UP000014216">
    <property type="component" value="Unassembled WGS sequence"/>
</dbReference>
<keyword evidence="5 6" id="KW-0411">Iron-sulfur</keyword>
<dbReference type="SUPFAM" id="SSF46548">
    <property type="entry name" value="alpha-helical ferredoxin"/>
    <property type="match status" value="1"/>
</dbReference>
<evidence type="ECO:0000256" key="5">
    <source>
        <dbReference type="ARBA" id="ARBA00023014"/>
    </source>
</evidence>
<dbReference type="AlphaFoldDB" id="S0FZZ2"/>
<gene>
    <name evidence="8" type="ORF">Dpo_7c02300</name>
</gene>
<dbReference type="Gene3D" id="1.10.1060.10">
    <property type="entry name" value="Alpha-helical ferredoxin"/>
    <property type="match status" value="1"/>
</dbReference>
<comment type="catalytic activity">
    <reaction evidence="6">
        <text>glycolate + A = glyoxylate + AH2</text>
        <dbReference type="Rhea" id="RHEA:21264"/>
        <dbReference type="ChEBI" id="CHEBI:13193"/>
        <dbReference type="ChEBI" id="CHEBI:17499"/>
        <dbReference type="ChEBI" id="CHEBI:29805"/>
        <dbReference type="ChEBI" id="CHEBI:36655"/>
        <dbReference type="EC" id="1.1.99.14"/>
    </reaction>
</comment>
<dbReference type="InterPro" id="IPR004017">
    <property type="entry name" value="Cys_rich_dom"/>
</dbReference>
<keyword evidence="4 6" id="KW-0408">Iron</keyword>
<feature type="domain" description="4Fe-4S ferredoxin-type" evidence="7">
    <location>
        <begin position="1"/>
        <end position="30"/>
    </location>
</feature>
<dbReference type="InterPro" id="IPR009051">
    <property type="entry name" value="Helical_ferredxn"/>
</dbReference>
<comment type="cofactor">
    <cofactor evidence="6">
        <name>[4Fe-4S] cluster</name>
        <dbReference type="ChEBI" id="CHEBI:49883"/>
    </cofactor>
    <text evidence="6">Binds 2 [4Fe-4S] clusters.</text>
</comment>
<dbReference type="RefSeq" id="WP_006967262.1">
    <property type="nucleotide sequence ID" value="NZ_APJX01000007.1"/>
</dbReference>